<keyword evidence="5 11" id="KW-0863">Zinc-finger</keyword>
<keyword evidence="6" id="KW-0862">Zinc</keyword>
<dbReference type="SUPFAM" id="SSF109640">
    <property type="entry name" value="KRAB domain (Kruppel-associated box)"/>
    <property type="match status" value="1"/>
</dbReference>
<name>A0A2U4AYX9_TURTR</name>
<dbReference type="FunFam" id="3.30.160.60:FF:000953">
    <property type="entry name" value="Zinc finger protein 691"/>
    <property type="match status" value="1"/>
</dbReference>
<feature type="domain" description="C2H2-type" evidence="14">
    <location>
        <begin position="365"/>
        <end position="392"/>
    </location>
</feature>
<evidence type="ECO:0000256" key="1">
    <source>
        <dbReference type="ARBA" id="ARBA00004123"/>
    </source>
</evidence>
<dbReference type="FunFam" id="3.30.160.60:FF:002343">
    <property type="entry name" value="Zinc finger protein 33A"/>
    <property type="match status" value="4"/>
</dbReference>
<evidence type="ECO:0000313" key="18">
    <source>
        <dbReference type="RefSeq" id="XP_019786175.1"/>
    </source>
</evidence>
<dbReference type="InterPro" id="IPR001909">
    <property type="entry name" value="KRAB"/>
</dbReference>
<evidence type="ECO:0000256" key="8">
    <source>
        <dbReference type="ARBA" id="ARBA00023125"/>
    </source>
</evidence>
<dbReference type="OrthoDB" id="6077919at2759"/>
<evidence type="ECO:0000256" key="9">
    <source>
        <dbReference type="ARBA" id="ARBA00023163"/>
    </source>
</evidence>
<feature type="domain" description="KRAB" evidence="16">
    <location>
        <begin position="140"/>
        <end position="219"/>
    </location>
</feature>
<evidence type="ECO:0000256" key="6">
    <source>
        <dbReference type="ARBA" id="ARBA00022833"/>
    </source>
</evidence>
<dbReference type="GO" id="GO:0009891">
    <property type="term" value="P:positive regulation of biosynthetic process"/>
    <property type="evidence" value="ECO:0007669"/>
    <property type="project" value="UniProtKB-ARBA"/>
</dbReference>
<feature type="domain" description="C2H2-type" evidence="14">
    <location>
        <begin position="587"/>
        <end position="614"/>
    </location>
</feature>
<comment type="subcellular location">
    <subcellularLocation>
        <location evidence="1 12">Nucleus</location>
    </subcellularLocation>
</comment>
<feature type="domain" description="C2H2-type" evidence="14">
    <location>
        <begin position="393"/>
        <end position="420"/>
    </location>
</feature>
<feature type="domain" description="C2H2-type" evidence="14">
    <location>
        <begin position="337"/>
        <end position="364"/>
    </location>
</feature>
<dbReference type="FunCoup" id="A0A2U4AYX9">
    <property type="interactions" value="528"/>
</dbReference>
<dbReference type="Pfam" id="PF00096">
    <property type="entry name" value="zf-C2H2"/>
    <property type="match status" value="9"/>
</dbReference>
<dbReference type="SMART" id="SM00431">
    <property type="entry name" value="SCAN"/>
    <property type="match status" value="1"/>
</dbReference>
<keyword evidence="17" id="KW-1185">Reference proteome</keyword>
<keyword evidence="3" id="KW-0479">Metal-binding</keyword>
<dbReference type="SMART" id="SM00349">
    <property type="entry name" value="KRAB"/>
    <property type="match status" value="1"/>
</dbReference>
<dbReference type="PANTHER" id="PTHR24377">
    <property type="entry name" value="IP01015P-RELATED"/>
    <property type="match status" value="1"/>
</dbReference>
<dbReference type="InterPro" id="IPR036051">
    <property type="entry name" value="KRAB_dom_sf"/>
</dbReference>
<organism evidence="17 18">
    <name type="scientific">Tursiops truncatus</name>
    <name type="common">Atlantic bottle-nosed dolphin</name>
    <name type="synonym">Delphinus truncatus</name>
    <dbReference type="NCBI Taxonomy" id="9739"/>
    <lineage>
        <taxon>Eukaryota</taxon>
        <taxon>Metazoa</taxon>
        <taxon>Chordata</taxon>
        <taxon>Craniata</taxon>
        <taxon>Vertebrata</taxon>
        <taxon>Euteleostomi</taxon>
        <taxon>Mammalia</taxon>
        <taxon>Eutheria</taxon>
        <taxon>Laurasiatheria</taxon>
        <taxon>Artiodactyla</taxon>
        <taxon>Whippomorpha</taxon>
        <taxon>Cetacea</taxon>
        <taxon>Odontoceti</taxon>
        <taxon>Delphinidae</taxon>
        <taxon>Tursiops</taxon>
    </lineage>
</organism>
<dbReference type="SUPFAM" id="SSF57667">
    <property type="entry name" value="beta-beta-alpha zinc fingers"/>
    <property type="match status" value="6"/>
</dbReference>
<dbReference type="Gene3D" id="3.30.160.60">
    <property type="entry name" value="Classic Zinc Finger"/>
    <property type="match status" value="9"/>
</dbReference>
<dbReference type="Pfam" id="PF02023">
    <property type="entry name" value="SCAN"/>
    <property type="match status" value="1"/>
</dbReference>
<evidence type="ECO:0000256" key="2">
    <source>
        <dbReference type="ARBA" id="ARBA00006991"/>
    </source>
</evidence>
<feature type="domain" description="C2H2-type" evidence="14">
    <location>
        <begin position="532"/>
        <end position="558"/>
    </location>
</feature>
<dbReference type="Gene3D" id="6.10.140.140">
    <property type="match status" value="1"/>
</dbReference>
<feature type="domain" description="SCAN box" evidence="15">
    <location>
        <begin position="49"/>
        <end position="131"/>
    </location>
</feature>
<dbReference type="PROSITE" id="PS00028">
    <property type="entry name" value="ZINC_FINGER_C2H2_1"/>
    <property type="match status" value="9"/>
</dbReference>
<dbReference type="SUPFAM" id="SSF47353">
    <property type="entry name" value="Retrovirus capsid dimerization domain-like"/>
    <property type="match status" value="1"/>
</dbReference>
<feature type="domain" description="C2H2-type" evidence="14">
    <location>
        <begin position="476"/>
        <end position="503"/>
    </location>
</feature>
<dbReference type="GeneID" id="101317648"/>
<feature type="compositionally biased region" description="Basic and acidic residues" evidence="13">
    <location>
        <begin position="256"/>
        <end position="268"/>
    </location>
</feature>
<dbReference type="SMART" id="SM00355">
    <property type="entry name" value="ZnF_C2H2"/>
    <property type="match status" value="11"/>
</dbReference>
<dbReference type="CDD" id="cd07936">
    <property type="entry name" value="SCAN"/>
    <property type="match status" value="1"/>
</dbReference>
<dbReference type="CTD" id="84124"/>
<dbReference type="FunFam" id="3.30.160.60:FF:000663">
    <property type="entry name" value="Zinc finger protein 45"/>
    <property type="match status" value="1"/>
</dbReference>
<feature type="domain" description="C2H2-type" evidence="14">
    <location>
        <begin position="504"/>
        <end position="531"/>
    </location>
</feature>
<evidence type="ECO:0000259" key="14">
    <source>
        <dbReference type="PROSITE" id="PS50157"/>
    </source>
</evidence>
<comment type="similarity">
    <text evidence="2">Belongs to the krueppel C2H2-type zinc-finger protein family.</text>
</comment>
<feature type="compositionally biased region" description="Polar residues" evidence="13">
    <location>
        <begin position="269"/>
        <end position="285"/>
    </location>
</feature>
<dbReference type="RefSeq" id="XP_019786175.1">
    <property type="nucleotide sequence ID" value="XM_019930616.2"/>
</dbReference>
<evidence type="ECO:0000259" key="16">
    <source>
        <dbReference type="PROSITE" id="PS50805"/>
    </source>
</evidence>
<dbReference type="FunFam" id="1.10.4020.10:FF:000001">
    <property type="entry name" value="zinc finger protein 263 isoform X1"/>
    <property type="match status" value="1"/>
</dbReference>
<feature type="region of interest" description="Disordered" evidence="13">
    <location>
        <begin position="225"/>
        <end position="298"/>
    </location>
</feature>
<reference evidence="18" key="1">
    <citation type="submission" date="2025-08" db="UniProtKB">
        <authorList>
            <consortium name="RefSeq"/>
        </authorList>
    </citation>
    <scope>IDENTIFICATION</scope>
    <source>
        <tissue evidence="18">Spleen</tissue>
    </source>
</reference>
<dbReference type="Gene3D" id="1.10.4020.10">
    <property type="entry name" value="DNA breaking-rejoining enzymes"/>
    <property type="match status" value="1"/>
</dbReference>
<feature type="domain" description="C2H2-type" evidence="14">
    <location>
        <begin position="615"/>
        <end position="642"/>
    </location>
</feature>
<dbReference type="AlphaFoldDB" id="A0A2U4AYX9"/>
<dbReference type="InterPro" id="IPR050826">
    <property type="entry name" value="Krueppel_C2H2_ZnFinger"/>
</dbReference>
<feature type="domain" description="C2H2-type" evidence="14">
    <location>
        <begin position="448"/>
        <end position="475"/>
    </location>
</feature>
<evidence type="ECO:0000256" key="5">
    <source>
        <dbReference type="ARBA" id="ARBA00022771"/>
    </source>
</evidence>
<dbReference type="Proteomes" id="UP000245320">
    <property type="component" value="Chromosome 15"/>
</dbReference>
<proteinExistence type="inferred from homology"/>
<evidence type="ECO:0000256" key="7">
    <source>
        <dbReference type="ARBA" id="ARBA00023015"/>
    </source>
</evidence>
<keyword evidence="4" id="KW-0677">Repeat</keyword>
<dbReference type="GO" id="GO:0003677">
    <property type="term" value="F:DNA binding"/>
    <property type="evidence" value="ECO:0007669"/>
    <property type="project" value="UniProtKB-KW"/>
</dbReference>
<dbReference type="InterPro" id="IPR003309">
    <property type="entry name" value="SCAN_dom"/>
</dbReference>
<dbReference type="InterPro" id="IPR036236">
    <property type="entry name" value="Znf_C2H2_sf"/>
</dbReference>
<dbReference type="PROSITE" id="PS50805">
    <property type="entry name" value="KRAB"/>
    <property type="match status" value="1"/>
</dbReference>
<feature type="domain" description="C2H2-type" evidence="14">
    <location>
        <begin position="559"/>
        <end position="586"/>
    </location>
</feature>
<dbReference type="GO" id="GO:0008270">
    <property type="term" value="F:zinc ion binding"/>
    <property type="evidence" value="ECO:0007669"/>
    <property type="project" value="UniProtKB-KW"/>
</dbReference>
<evidence type="ECO:0000256" key="10">
    <source>
        <dbReference type="ARBA" id="ARBA00023242"/>
    </source>
</evidence>
<dbReference type="FunFam" id="3.30.160.60:FF:001234">
    <property type="entry name" value="Zinc finger protein 394"/>
    <property type="match status" value="1"/>
</dbReference>
<evidence type="ECO:0000256" key="4">
    <source>
        <dbReference type="ARBA" id="ARBA00022737"/>
    </source>
</evidence>
<sequence length="644" mass="74083">MSWIWTASQGRVAALPLSDGPWIVKVEEDSPGGGESDPPGDCPDPETSRRHFRRFRYQEVAGPEEALSRLRELCRRWLRPEVHSKEQILELLVLEQFLTILPQELQAWVRKHCPESGEEAAALVWALQRELDETSRQGLVTVQDVAVSLTWEEWERLGPAQRDLYRESAPKDYGNAVSPSLETRTENKELILKQEILEEVEPQGQLQESQEKGPLSSECGVAHEDRIEKPSGNPSLLKLEKPPEDQGATSISDLKSAPREEGDSKKNELGTSARSSNFVPAQHIQTAERPITGDERGNYCKHRLDTVKPHESPDSGGNYRHSSLLEAQRRFHEERPYTCDTCEKSFKQRSDLFKHQRTHTGEKPYWCSVCGKSFSQSATLVKHQRTHTGEKPYTCPKCGDSFRQSSNLSRHQRVHMGEKHYTCHECGEICRISNHFRHQRTHQGERPYTCEECAKSFKRCSDLSKHQRIHTGEKPYECQECGKSFSQSATLVKHQRTHTGEKPYTCPKCGDSFRQSSHLNRHQRVHVGQKHYTCHECGEICRISNHFRHQRTHQGERPYTCEECAKSFKRCSDLSKHQRIHTGEKPYECQECGKSFSQSATLVKHQRTHTGEKPYRCLECGDSFRQSSHLIRHQRIHRNKAPSF</sequence>
<evidence type="ECO:0000259" key="15">
    <source>
        <dbReference type="PROSITE" id="PS50804"/>
    </source>
</evidence>
<protein>
    <submittedName>
        <fullName evidence="18">Zinc finger protein 394</fullName>
    </submittedName>
</protein>
<evidence type="ECO:0000256" key="12">
    <source>
        <dbReference type="PROSITE-ProRule" id="PRU00187"/>
    </source>
</evidence>
<dbReference type="PROSITE" id="PS50804">
    <property type="entry name" value="SCAN_BOX"/>
    <property type="match status" value="1"/>
</dbReference>
<dbReference type="InterPro" id="IPR038269">
    <property type="entry name" value="SCAN_sf"/>
</dbReference>
<dbReference type="InterPro" id="IPR013087">
    <property type="entry name" value="Znf_C2H2_type"/>
</dbReference>
<keyword evidence="10 12" id="KW-0539">Nucleus</keyword>
<gene>
    <name evidence="18" type="primary">ZNF394</name>
</gene>
<dbReference type="CDD" id="cd07765">
    <property type="entry name" value="KRAB_A-box"/>
    <property type="match status" value="1"/>
</dbReference>
<keyword evidence="8" id="KW-0238">DNA-binding</keyword>
<dbReference type="PROSITE" id="PS50157">
    <property type="entry name" value="ZINC_FINGER_C2H2_2"/>
    <property type="match status" value="11"/>
</dbReference>
<evidence type="ECO:0000256" key="13">
    <source>
        <dbReference type="SAM" id="MobiDB-lite"/>
    </source>
</evidence>
<evidence type="ECO:0000256" key="11">
    <source>
        <dbReference type="PROSITE-ProRule" id="PRU00042"/>
    </source>
</evidence>
<keyword evidence="7" id="KW-0805">Transcription regulation</keyword>
<dbReference type="GO" id="GO:0005634">
    <property type="term" value="C:nucleus"/>
    <property type="evidence" value="ECO:0007669"/>
    <property type="project" value="UniProtKB-SubCell"/>
</dbReference>
<feature type="domain" description="C2H2-type" evidence="14">
    <location>
        <begin position="421"/>
        <end position="447"/>
    </location>
</feature>
<dbReference type="Pfam" id="PF01352">
    <property type="entry name" value="KRAB"/>
    <property type="match status" value="1"/>
</dbReference>
<evidence type="ECO:0000313" key="17">
    <source>
        <dbReference type="Proteomes" id="UP000245320"/>
    </source>
</evidence>
<keyword evidence="9" id="KW-0804">Transcription</keyword>
<dbReference type="GO" id="GO:0000122">
    <property type="term" value="P:negative regulation of transcription by RNA polymerase II"/>
    <property type="evidence" value="ECO:0007669"/>
    <property type="project" value="UniProtKB-ARBA"/>
</dbReference>
<evidence type="ECO:0000256" key="3">
    <source>
        <dbReference type="ARBA" id="ARBA00022723"/>
    </source>
</evidence>
<dbReference type="InParanoid" id="A0A2U4AYX9"/>
<feature type="region of interest" description="Disordered" evidence="13">
    <location>
        <begin position="27"/>
        <end position="48"/>
    </location>
</feature>
<dbReference type="FunFam" id="3.30.160.60:FF:000295">
    <property type="entry name" value="zinc finger protein 19"/>
    <property type="match status" value="2"/>
</dbReference>
<accession>A0A2U4AYX9</accession>